<dbReference type="Pfam" id="PF14339">
    <property type="entry name" value="DUF4394"/>
    <property type="match status" value="1"/>
</dbReference>
<evidence type="ECO:0000259" key="1">
    <source>
        <dbReference type="Pfam" id="PF14339"/>
    </source>
</evidence>
<dbReference type="Proteomes" id="UP000281726">
    <property type="component" value="Unassembled WGS sequence"/>
</dbReference>
<feature type="domain" description="DUF4394" evidence="1">
    <location>
        <begin position="1"/>
        <end position="89"/>
    </location>
</feature>
<dbReference type="AlphaFoldDB" id="A0A3A9YQI3"/>
<comment type="caution">
    <text evidence="2">The sequence shown here is derived from an EMBL/GenBank/DDBJ whole genome shotgun (WGS) entry which is preliminary data.</text>
</comment>
<sequence length="95" mass="9569">IDTNLDQVAVQSPANSGQLAATGKLGVTAGTHAGFDIYSVVRDGRTVANRAYAVLAGATASGIHTVDLLTGDVDPAGAFHANLTVVDLAIPLGQR</sequence>
<name>A0A3A9YQI3_9ACTN</name>
<proteinExistence type="predicted"/>
<keyword evidence="3" id="KW-1185">Reference proteome</keyword>
<organism evidence="2 3">
    <name type="scientific">Micromonospora endolithica</name>
    <dbReference type="NCBI Taxonomy" id="230091"/>
    <lineage>
        <taxon>Bacteria</taxon>
        <taxon>Bacillati</taxon>
        <taxon>Actinomycetota</taxon>
        <taxon>Actinomycetes</taxon>
        <taxon>Micromonosporales</taxon>
        <taxon>Micromonosporaceae</taxon>
        <taxon>Micromonospora</taxon>
    </lineage>
</organism>
<dbReference type="RefSeq" id="WP_120733109.1">
    <property type="nucleotide sequence ID" value="NZ_RBAK01000022.1"/>
</dbReference>
<gene>
    <name evidence="2" type="ORF">D7223_31240</name>
</gene>
<accession>A0A3A9YQI3</accession>
<reference evidence="2 3" key="1">
    <citation type="journal article" date="2004" name="Syst. Appl. Microbiol.">
        <title>Cryptoendolithic actinomycetes from antarctic sandstone rock samples: Micromonospora endolithica sp. nov. and two isolates related to Micromonospora coerulea Jensen 1932.</title>
        <authorList>
            <person name="Hirsch P."/>
            <person name="Mevs U."/>
            <person name="Kroppenstedt R.M."/>
            <person name="Schumann P."/>
            <person name="Stackebrandt E."/>
        </authorList>
    </citation>
    <scope>NUCLEOTIDE SEQUENCE [LARGE SCALE GENOMIC DNA]</scope>
    <source>
        <strain evidence="2 3">JCM 12677</strain>
    </source>
</reference>
<feature type="non-terminal residue" evidence="2">
    <location>
        <position position="1"/>
    </location>
</feature>
<evidence type="ECO:0000313" key="2">
    <source>
        <dbReference type="EMBL" id="RKN38225.1"/>
    </source>
</evidence>
<dbReference type="InterPro" id="IPR025507">
    <property type="entry name" value="DUF4394"/>
</dbReference>
<dbReference type="EMBL" id="RBAK01000022">
    <property type="protein sequence ID" value="RKN38225.1"/>
    <property type="molecule type" value="Genomic_DNA"/>
</dbReference>
<protein>
    <submittedName>
        <fullName evidence="2">DUF4394 domain-containing protein</fullName>
    </submittedName>
</protein>
<evidence type="ECO:0000313" key="3">
    <source>
        <dbReference type="Proteomes" id="UP000281726"/>
    </source>
</evidence>